<dbReference type="PANTHER" id="PTHR43798">
    <property type="entry name" value="MONOACYLGLYCEROL LIPASE"/>
    <property type="match status" value="1"/>
</dbReference>
<protein>
    <submittedName>
        <fullName evidence="2">Alpha/beta hydrolase</fullName>
    </submittedName>
</protein>
<reference evidence="2" key="2">
    <citation type="journal article" date="2021" name="PeerJ">
        <title>Extensive microbial diversity within the chicken gut microbiome revealed by metagenomics and culture.</title>
        <authorList>
            <person name="Gilroy R."/>
            <person name="Ravi A."/>
            <person name="Getino M."/>
            <person name="Pursley I."/>
            <person name="Horton D.L."/>
            <person name="Alikhan N.F."/>
            <person name="Baker D."/>
            <person name="Gharbi K."/>
            <person name="Hall N."/>
            <person name="Watson M."/>
            <person name="Adriaenssens E.M."/>
            <person name="Foster-Nyarko E."/>
            <person name="Jarju S."/>
            <person name="Secka A."/>
            <person name="Antonio M."/>
            <person name="Oren A."/>
            <person name="Chaudhuri R.R."/>
            <person name="La Ragione R."/>
            <person name="Hildebrand F."/>
            <person name="Pallen M.J."/>
        </authorList>
    </citation>
    <scope>NUCLEOTIDE SEQUENCE</scope>
    <source>
        <strain evidence="2">ChiSjej4B22-9803</strain>
    </source>
</reference>
<evidence type="ECO:0000313" key="2">
    <source>
        <dbReference type="EMBL" id="HIU49242.1"/>
    </source>
</evidence>
<dbReference type="AlphaFoldDB" id="A0A9D1LWH3"/>
<name>A0A9D1LWH3_9FIRM</name>
<dbReference type="GO" id="GO:0016787">
    <property type="term" value="F:hydrolase activity"/>
    <property type="evidence" value="ECO:0007669"/>
    <property type="project" value="UniProtKB-KW"/>
</dbReference>
<dbReference type="Proteomes" id="UP000824111">
    <property type="component" value="Unassembled WGS sequence"/>
</dbReference>
<dbReference type="InterPro" id="IPR029058">
    <property type="entry name" value="AB_hydrolase_fold"/>
</dbReference>
<comment type="caution">
    <text evidence="2">The sequence shown here is derived from an EMBL/GenBank/DDBJ whole genome shotgun (WGS) entry which is preliminary data.</text>
</comment>
<dbReference type="EMBL" id="DVND01000191">
    <property type="protein sequence ID" value="HIU49242.1"/>
    <property type="molecule type" value="Genomic_DNA"/>
</dbReference>
<dbReference type="SUPFAM" id="SSF53474">
    <property type="entry name" value="alpha/beta-Hydrolases"/>
    <property type="match status" value="1"/>
</dbReference>
<keyword evidence="2" id="KW-0378">Hydrolase</keyword>
<evidence type="ECO:0000313" key="3">
    <source>
        <dbReference type="Proteomes" id="UP000824111"/>
    </source>
</evidence>
<dbReference type="Gene3D" id="3.40.50.1820">
    <property type="entry name" value="alpha/beta hydrolase"/>
    <property type="match status" value="1"/>
</dbReference>
<accession>A0A9D1LWH3</accession>
<dbReference type="InterPro" id="IPR000073">
    <property type="entry name" value="AB_hydrolase_1"/>
</dbReference>
<feature type="domain" description="AB hydrolase-1" evidence="1">
    <location>
        <begin position="4"/>
        <end position="196"/>
    </location>
</feature>
<dbReference type="InterPro" id="IPR050266">
    <property type="entry name" value="AB_hydrolase_sf"/>
</dbReference>
<organism evidence="2 3">
    <name type="scientific">Candidatus Avimonoglobus intestinipullorum</name>
    <dbReference type="NCBI Taxonomy" id="2840699"/>
    <lineage>
        <taxon>Bacteria</taxon>
        <taxon>Bacillati</taxon>
        <taxon>Bacillota</taxon>
        <taxon>Clostridia</taxon>
        <taxon>Eubacteriales</taxon>
        <taxon>Candidatus Avimonoglobus</taxon>
    </lineage>
</organism>
<proteinExistence type="predicted"/>
<sequence length="208" mass="23068">MKYILLHGLGQTPSSWKNTVQAMHHQSDILCPDLSEWLHHAEPCYASLYGALEKYCGQFDEPINLCGLSLGGVLALNYAAAHSGKVDALVLIGTQVSMPKNMLKFQNMLFRLMPRSAFGKMGFDKKGVISLCKSMMDLDFRQGLKQIGCRTLVLCGEKDTANKRASLELKERIQNAQFLMIPNAGHEVNIDAPAALGERLNIFFHADI</sequence>
<evidence type="ECO:0000259" key="1">
    <source>
        <dbReference type="Pfam" id="PF12697"/>
    </source>
</evidence>
<reference evidence="2" key="1">
    <citation type="submission" date="2020-10" db="EMBL/GenBank/DDBJ databases">
        <authorList>
            <person name="Gilroy R."/>
        </authorList>
    </citation>
    <scope>NUCLEOTIDE SEQUENCE</scope>
    <source>
        <strain evidence="2">ChiSjej4B22-9803</strain>
    </source>
</reference>
<dbReference type="Pfam" id="PF12697">
    <property type="entry name" value="Abhydrolase_6"/>
    <property type="match status" value="1"/>
</dbReference>
<gene>
    <name evidence="2" type="ORF">IAB04_07730</name>
</gene>